<protein>
    <submittedName>
        <fullName evidence="2">Uncharacterized protein</fullName>
    </submittedName>
</protein>
<name>A0A1J5PCF3_9ZZZZ</name>
<evidence type="ECO:0000256" key="1">
    <source>
        <dbReference type="SAM" id="MobiDB-lite"/>
    </source>
</evidence>
<organism evidence="2">
    <name type="scientific">mine drainage metagenome</name>
    <dbReference type="NCBI Taxonomy" id="410659"/>
    <lineage>
        <taxon>unclassified sequences</taxon>
        <taxon>metagenomes</taxon>
        <taxon>ecological metagenomes</taxon>
    </lineage>
</organism>
<proteinExistence type="predicted"/>
<dbReference type="AlphaFoldDB" id="A0A1J5PCF3"/>
<evidence type="ECO:0000313" key="2">
    <source>
        <dbReference type="EMBL" id="OIQ69305.1"/>
    </source>
</evidence>
<sequence>MAEEDERAGLDAAVHRADDRAGRDPGIGQVAGDRGAGLFRAGLNAGGPGDLAARQLNARLAVQHGVKHQQALTRFAARGVRGSQPLDQRDAVGAGRDIARVGQAERRVARIGVGERVEVDAAIGAGDGSGAGRSAEAVQGLLQTVDQDVVAARGVRGVGIGDRHVIADGIRQLADEARRDAEHLEITAGGIAAEAALTRPSARAQGAEQGQGGVVGDADQGAQTGLSQGDIEAWVRAGHSEHAHAAGAIGPGGRRIARRAAAVRGVGLGVEAFDVEACGVAQVEIDLGIGLIAVLILNQVVEGHIGEIAGRRGAGVADKAAHRRAAAVAGDAGDRGRALARQEGRGLPQDRPARRVGQIGLIGPAAVRG</sequence>
<reference evidence="2" key="1">
    <citation type="submission" date="2016-10" db="EMBL/GenBank/DDBJ databases">
        <title>Sequence of Gallionella enrichment culture.</title>
        <authorList>
            <person name="Poehlein A."/>
            <person name="Muehling M."/>
            <person name="Daniel R."/>
        </authorList>
    </citation>
    <scope>NUCLEOTIDE SEQUENCE</scope>
</reference>
<gene>
    <name evidence="2" type="ORF">GALL_490960</name>
</gene>
<feature type="compositionally biased region" description="Basic and acidic residues" evidence="1">
    <location>
        <begin position="7"/>
        <end position="23"/>
    </location>
</feature>
<comment type="caution">
    <text evidence="2">The sequence shown here is derived from an EMBL/GenBank/DDBJ whole genome shotgun (WGS) entry which is preliminary data.</text>
</comment>
<dbReference type="EMBL" id="MLJW01004803">
    <property type="protein sequence ID" value="OIQ69305.1"/>
    <property type="molecule type" value="Genomic_DNA"/>
</dbReference>
<accession>A0A1J5PCF3</accession>
<feature type="region of interest" description="Disordered" evidence="1">
    <location>
        <begin position="1"/>
        <end position="26"/>
    </location>
</feature>